<proteinExistence type="predicted"/>
<dbReference type="OrthoDB" id="1115105at2"/>
<comment type="caution">
    <text evidence="2">The sequence shown here is derived from an EMBL/GenBank/DDBJ whole genome shotgun (WGS) entry which is preliminary data.</text>
</comment>
<dbReference type="STRING" id="327939.BIW53_14755"/>
<evidence type="ECO:0000259" key="1">
    <source>
        <dbReference type="Pfam" id="PF12680"/>
    </source>
</evidence>
<keyword evidence="3" id="KW-1185">Reference proteome</keyword>
<dbReference type="SUPFAM" id="SSF54427">
    <property type="entry name" value="NTF2-like"/>
    <property type="match status" value="1"/>
</dbReference>
<dbReference type="AlphaFoldDB" id="A0A1S1MZX0"/>
<feature type="domain" description="SnoaL-like" evidence="1">
    <location>
        <begin position="10"/>
        <end position="109"/>
    </location>
</feature>
<dbReference type="Gene3D" id="3.10.450.50">
    <property type="match status" value="1"/>
</dbReference>
<evidence type="ECO:0000313" key="2">
    <source>
        <dbReference type="EMBL" id="OHU94338.1"/>
    </source>
</evidence>
<dbReference type="RefSeq" id="WP_070992776.1">
    <property type="nucleotide sequence ID" value="NZ_CBCSHD010000009.1"/>
</dbReference>
<organism evidence="2 3">
    <name type="scientific">Pseudoalteromonas byunsanensis</name>
    <dbReference type="NCBI Taxonomy" id="327939"/>
    <lineage>
        <taxon>Bacteria</taxon>
        <taxon>Pseudomonadati</taxon>
        <taxon>Pseudomonadota</taxon>
        <taxon>Gammaproteobacteria</taxon>
        <taxon>Alteromonadales</taxon>
        <taxon>Pseudoalteromonadaceae</taxon>
        <taxon>Pseudoalteromonas</taxon>
    </lineage>
</organism>
<gene>
    <name evidence="2" type="ORF">BIW53_14755</name>
</gene>
<accession>A0A1S1MZX0</accession>
<evidence type="ECO:0000313" key="3">
    <source>
        <dbReference type="Proteomes" id="UP000180253"/>
    </source>
</evidence>
<dbReference type="InterPro" id="IPR037401">
    <property type="entry name" value="SnoaL-like"/>
</dbReference>
<reference evidence="2 3" key="1">
    <citation type="submission" date="2016-10" db="EMBL/GenBank/DDBJ databases">
        <title>Pseudoalteromonas amylolytica sp. nov., isolated from the surface seawater.</title>
        <authorList>
            <person name="Wu Y.-H."/>
            <person name="Cheng H."/>
            <person name="Jin X.-B."/>
            <person name="Wang C.-S."/>
            <person name="Xu X.-W."/>
        </authorList>
    </citation>
    <scope>NUCLEOTIDE SEQUENCE [LARGE SCALE GENOMIC DNA]</scope>
    <source>
        <strain evidence="2 3">JCM 12483</strain>
    </source>
</reference>
<sequence>MHTVTERFIDMYHQLNKDNLSPLKRVYHDEIHFVDPLHELQGLSKLEDYFAAMYANVSSIEFQILETFDVNDNGFVYWNMRFAHKQLNQGKDIWVKGHSHLRFRDDKVIFHQDYFDSAAMLYRQIPILKQMIKVIDNRVTN</sequence>
<name>A0A1S1MZX0_9GAMM</name>
<dbReference type="Proteomes" id="UP000180253">
    <property type="component" value="Unassembled WGS sequence"/>
</dbReference>
<dbReference type="EMBL" id="MNAN01000034">
    <property type="protein sequence ID" value="OHU94338.1"/>
    <property type="molecule type" value="Genomic_DNA"/>
</dbReference>
<protein>
    <submittedName>
        <fullName evidence="2">Transcriptional regulator</fullName>
    </submittedName>
</protein>
<dbReference type="Pfam" id="PF12680">
    <property type="entry name" value="SnoaL_2"/>
    <property type="match status" value="1"/>
</dbReference>
<dbReference type="InterPro" id="IPR032710">
    <property type="entry name" value="NTF2-like_dom_sf"/>
</dbReference>